<accession>A0A6G7GLD4</accession>
<protein>
    <submittedName>
        <fullName evidence="1">Uncharacterized protein</fullName>
    </submittedName>
</protein>
<dbReference type="EMBL" id="CP049055">
    <property type="protein sequence ID" value="QII10430.1"/>
    <property type="molecule type" value="Genomic_DNA"/>
</dbReference>
<evidence type="ECO:0000313" key="1">
    <source>
        <dbReference type="EMBL" id="QII10430.1"/>
    </source>
</evidence>
<sequence>MYCGKIPMLKLQNPCFEYGIYLSFVLLIEGGIESIKRLVQVVNLNPPGD</sequence>
<reference evidence="1 2" key="1">
    <citation type="submission" date="2020-02" db="EMBL/GenBank/DDBJ databases">
        <title>Newly sequenced genome of strain CSTR1 showed variability in Candidatus Kuenenia stuttgartiensis genomes.</title>
        <authorList>
            <person name="Ding C."/>
            <person name="Adrian L."/>
        </authorList>
    </citation>
    <scope>NUCLEOTIDE SEQUENCE [LARGE SCALE GENOMIC DNA]</scope>
    <source>
        <strain evidence="1 2">CSTR1</strain>
    </source>
</reference>
<dbReference type="AlphaFoldDB" id="A0A6G7GLD4"/>
<dbReference type="Proteomes" id="UP000501926">
    <property type="component" value="Chromosome"/>
</dbReference>
<organism evidence="1 2">
    <name type="scientific">Kuenenia stuttgartiensis</name>
    <dbReference type="NCBI Taxonomy" id="174633"/>
    <lineage>
        <taxon>Bacteria</taxon>
        <taxon>Pseudomonadati</taxon>
        <taxon>Planctomycetota</taxon>
        <taxon>Candidatus Brocadiia</taxon>
        <taxon>Candidatus Brocadiales</taxon>
        <taxon>Candidatus Brocadiaceae</taxon>
        <taxon>Candidatus Kuenenia</taxon>
    </lineage>
</organism>
<gene>
    <name evidence="1" type="ORF">KsCSTR_10510</name>
</gene>
<evidence type="ECO:0000313" key="2">
    <source>
        <dbReference type="Proteomes" id="UP000501926"/>
    </source>
</evidence>
<name>A0A6G7GLD4_KUEST</name>
<proteinExistence type="predicted"/>